<organism evidence="1 2">
    <name type="scientific">Winslowiella toletana</name>
    <dbReference type="NCBI Taxonomy" id="92490"/>
    <lineage>
        <taxon>Bacteria</taxon>
        <taxon>Pseudomonadati</taxon>
        <taxon>Pseudomonadota</taxon>
        <taxon>Gammaproteobacteria</taxon>
        <taxon>Enterobacterales</taxon>
        <taxon>Erwiniaceae</taxon>
        <taxon>Winslowiella</taxon>
    </lineage>
</organism>
<reference evidence="1 2" key="1">
    <citation type="submission" date="2021-03" db="EMBL/GenBank/DDBJ databases">
        <authorList>
            <person name="D'Agostino P."/>
            <person name="Huntemann M."/>
            <person name="Clum A."/>
            <person name="Spunde A."/>
            <person name="Palaniappan K."/>
            <person name="Ritter S."/>
            <person name="Mikhailova N."/>
            <person name="Chen I.-M."/>
            <person name="Stamatis D."/>
            <person name="Reddy T."/>
            <person name="O'Malley R."/>
            <person name="Daum C."/>
            <person name="Shapiro N."/>
            <person name="Ivanova N."/>
            <person name="Kyrpides N."/>
            <person name="Woyke T."/>
        </authorList>
    </citation>
    <scope>NUCLEOTIDE SEQUENCE [LARGE SCALE GENOMIC DNA]</scope>
    <source>
        <strain evidence="1 2">WS4403</strain>
    </source>
</reference>
<dbReference type="Proteomes" id="UP001195624">
    <property type="component" value="Unassembled WGS sequence"/>
</dbReference>
<comment type="caution">
    <text evidence="1">The sequence shown here is derived from an EMBL/GenBank/DDBJ whole genome shotgun (WGS) entry which is preliminary data.</text>
</comment>
<protein>
    <submittedName>
        <fullName evidence="1">Uncharacterized protein</fullName>
    </submittedName>
</protein>
<dbReference type="EMBL" id="JAGGMQ010000001">
    <property type="protein sequence ID" value="MBP2171576.1"/>
    <property type="molecule type" value="Genomic_DNA"/>
</dbReference>
<name>A0ABS4PG12_9GAMM</name>
<gene>
    <name evidence="1" type="ORF">J2125_004768</name>
</gene>
<keyword evidence="2" id="KW-1185">Reference proteome</keyword>
<evidence type="ECO:0000313" key="2">
    <source>
        <dbReference type="Proteomes" id="UP001195624"/>
    </source>
</evidence>
<sequence length="111" mass="12871">MRSIAESWPIAVLFSATIRAYPAIAWMLQRSDILAYDHKGELKFGLSYPDAQSRYVSGEGFRQWLSEHRHQGNISLVLMLERGEKMPANLPVADDVYRNDRMLFLQYHAKQ</sequence>
<proteinExistence type="predicted"/>
<reference evidence="2" key="2">
    <citation type="submission" date="2023-07" db="EMBL/GenBank/DDBJ databases">
        <title>Genome mining of underrepresented organisms for secondary metabolites.</title>
        <authorList>
            <person name="D'Agostino P.M."/>
        </authorList>
    </citation>
    <scope>NUCLEOTIDE SEQUENCE [LARGE SCALE GENOMIC DNA]</scope>
    <source>
        <strain evidence="2">WS4403</strain>
    </source>
</reference>
<accession>A0ABS4PG12</accession>
<evidence type="ECO:0000313" key="1">
    <source>
        <dbReference type="EMBL" id="MBP2171576.1"/>
    </source>
</evidence>